<dbReference type="EMBL" id="CP045929">
    <property type="protein sequence ID" value="QGK70184.1"/>
    <property type="molecule type" value="Genomic_DNA"/>
</dbReference>
<evidence type="ECO:0000313" key="2">
    <source>
        <dbReference type="EMBL" id="QGK70184.1"/>
    </source>
</evidence>
<proteinExistence type="inferred from homology"/>
<accession>A0A5Q3QAG5</accession>
<comment type="similarity">
    <text evidence="1">Belongs to the phD/YefM antitoxin family.</text>
</comment>
<dbReference type="SUPFAM" id="SSF143120">
    <property type="entry name" value="YefM-like"/>
    <property type="match status" value="1"/>
</dbReference>
<organism evidence="2 3">
    <name type="scientific">Allosaccharopolyspora coralli</name>
    <dbReference type="NCBI Taxonomy" id="2665642"/>
    <lineage>
        <taxon>Bacteria</taxon>
        <taxon>Bacillati</taxon>
        <taxon>Actinomycetota</taxon>
        <taxon>Actinomycetes</taxon>
        <taxon>Pseudonocardiales</taxon>
        <taxon>Pseudonocardiaceae</taxon>
        <taxon>Allosaccharopolyspora</taxon>
    </lineage>
</organism>
<gene>
    <name evidence="2" type="ORF">GIY23_12190</name>
</gene>
<evidence type="ECO:0000256" key="1">
    <source>
        <dbReference type="ARBA" id="ARBA00009981"/>
    </source>
</evidence>
<protein>
    <submittedName>
        <fullName evidence="2">Type II toxin-antitoxin system prevent-host-death family antitoxin</fullName>
    </submittedName>
</protein>
<dbReference type="InterPro" id="IPR036165">
    <property type="entry name" value="YefM-like_sf"/>
</dbReference>
<dbReference type="Proteomes" id="UP000371041">
    <property type="component" value="Chromosome"/>
</dbReference>
<dbReference type="NCBIfam" id="TIGR01552">
    <property type="entry name" value="phd_fam"/>
    <property type="match status" value="1"/>
</dbReference>
<keyword evidence="3" id="KW-1185">Reference proteome</keyword>
<sequence>MDSVGMRELSHHTSRYMARVKAGRTLEITERGRVVAVVSPAGRVEEPRAPRPRIGGYRSGGALTAEEIDTELAEGFGDDARR</sequence>
<dbReference type="AlphaFoldDB" id="A0A5Q3QAG5"/>
<name>A0A5Q3QAG5_9PSEU</name>
<dbReference type="Gene3D" id="3.40.1620.10">
    <property type="entry name" value="YefM-like domain"/>
    <property type="match status" value="1"/>
</dbReference>
<reference evidence="3" key="1">
    <citation type="submission" date="2019-11" db="EMBL/GenBank/DDBJ databases">
        <title>The complete genome sequence of Saccharopolyspora sp. E2A.</title>
        <authorList>
            <person name="Zhang G."/>
        </authorList>
    </citation>
    <scope>NUCLEOTIDE SEQUENCE [LARGE SCALE GENOMIC DNA]</scope>
    <source>
        <strain evidence="3">E2A</strain>
    </source>
</reference>
<dbReference type="KEGG" id="sace:GIY23_12190"/>
<evidence type="ECO:0000313" key="3">
    <source>
        <dbReference type="Proteomes" id="UP000371041"/>
    </source>
</evidence>